<comment type="subcellular location">
    <subcellularLocation>
        <location evidence="1 9">Cell membrane</location>
        <topology evidence="1 9">Multi-pass membrane protein</topology>
    </subcellularLocation>
</comment>
<accession>A0A1H9Q202</accession>
<dbReference type="GO" id="GO:0005886">
    <property type="term" value="C:plasma membrane"/>
    <property type="evidence" value="ECO:0007669"/>
    <property type="project" value="UniProtKB-SubCell"/>
</dbReference>
<keyword evidence="6 9" id="KW-0769">Symport</keyword>
<dbReference type="EMBL" id="FOGW01000005">
    <property type="protein sequence ID" value="SER54115.1"/>
    <property type="molecule type" value="Genomic_DNA"/>
</dbReference>
<keyword evidence="4 9" id="KW-1003">Cell membrane</keyword>
<evidence type="ECO:0000256" key="5">
    <source>
        <dbReference type="ARBA" id="ARBA00022692"/>
    </source>
</evidence>
<dbReference type="InterPro" id="IPR001463">
    <property type="entry name" value="Na/Ala_symport"/>
</dbReference>
<organism evidence="10 11">
    <name type="scientific">Lachnobacterium bovis</name>
    <dbReference type="NCBI Taxonomy" id="140626"/>
    <lineage>
        <taxon>Bacteria</taxon>
        <taxon>Bacillati</taxon>
        <taxon>Bacillota</taxon>
        <taxon>Clostridia</taxon>
        <taxon>Lachnospirales</taxon>
        <taxon>Lachnospiraceae</taxon>
        <taxon>Lachnobacterium</taxon>
    </lineage>
</organism>
<keyword evidence="3 9" id="KW-0813">Transport</keyword>
<feature type="transmembrane region" description="Helical" evidence="9">
    <location>
        <begin position="441"/>
        <end position="461"/>
    </location>
</feature>
<dbReference type="GO" id="GO:0005283">
    <property type="term" value="F:amino acid:sodium symporter activity"/>
    <property type="evidence" value="ECO:0007669"/>
    <property type="project" value="InterPro"/>
</dbReference>
<dbReference type="FunFam" id="1.20.1740.10:FF:000004">
    <property type="entry name" value="Sodium:alanine symporter family protein"/>
    <property type="match status" value="1"/>
</dbReference>
<dbReference type="OrthoDB" id="9804874at2"/>
<dbReference type="PANTHER" id="PTHR30330">
    <property type="entry name" value="AGSS FAMILY TRANSPORTER, SODIUM-ALANINE"/>
    <property type="match status" value="1"/>
</dbReference>
<dbReference type="Gene3D" id="1.20.1740.10">
    <property type="entry name" value="Amino acid/polyamine transporter I"/>
    <property type="match status" value="1"/>
</dbReference>
<dbReference type="RefSeq" id="WP_022747858.1">
    <property type="nucleotide sequence ID" value="NZ_FOGW01000005.1"/>
</dbReference>
<keyword evidence="5 9" id="KW-0812">Transmembrane</keyword>
<reference evidence="11" key="1">
    <citation type="submission" date="2016-10" db="EMBL/GenBank/DDBJ databases">
        <authorList>
            <person name="Varghese N."/>
            <person name="Submissions S."/>
        </authorList>
    </citation>
    <scope>NUCLEOTIDE SEQUENCE [LARGE SCALE GENOMIC DNA]</scope>
    <source>
        <strain evidence="11">S1b</strain>
    </source>
</reference>
<feature type="transmembrane region" description="Helical" evidence="9">
    <location>
        <begin position="229"/>
        <end position="250"/>
    </location>
</feature>
<evidence type="ECO:0000313" key="11">
    <source>
        <dbReference type="Proteomes" id="UP000182471"/>
    </source>
</evidence>
<evidence type="ECO:0000256" key="6">
    <source>
        <dbReference type="ARBA" id="ARBA00022847"/>
    </source>
</evidence>
<evidence type="ECO:0000256" key="1">
    <source>
        <dbReference type="ARBA" id="ARBA00004651"/>
    </source>
</evidence>
<feature type="transmembrane region" description="Helical" evidence="9">
    <location>
        <begin position="190"/>
        <end position="217"/>
    </location>
</feature>
<evidence type="ECO:0000256" key="2">
    <source>
        <dbReference type="ARBA" id="ARBA00009261"/>
    </source>
</evidence>
<gene>
    <name evidence="10" type="ORF">SAMN02910429_00405</name>
</gene>
<proteinExistence type="inferred from homology"/>
<feature type="transmembrane region" description="Helical" evidence="9">
    <location>
        <begin position="62"/>
        <end position="89"/>
    </location>
</feature>
<sequence>MLNTINRVLEEIDNFVWGPPLMVLILAGGIFLTFRLYLLQIRKLPLALKWMIKNEEGGNGEITSFGALCTALSATIGTGNIVGVATAVGTGGPGALFWMLVAAFFGMATKYAEGLLAIKYRVVDDKGHVLGGPFYYIERGMGIKFRWLAKIFAFFGVCVGLFGIGTFSQVNGISSAVKNVFDPLDKHTLSLPIIGNYSIAIIISSLILSIAVALVLIGGIKRISQVSQIIVPFMAIIYVVFVFVLIVSNITQVPQAILTICKGAFNPKAVTGGAVGTIFVCIQKGVARGIFSNEAGLGSAPIAAAAAQTKEPVRQGLVSMTGTFIDTIIICTMTGLSIVITGAYKVPKLEGVQVTTYAFQKGLPFGNNISSLILMICLVFFAFTTILGWNYYSERCLEYLVKEKNINTKKTIQIFRWLYILAVFIGPYMTVSAVWTVADIFNGLMAIPNMIAIFALSKVVVTETKKAFAKMVEVNSET</sequence>
<dbReference type="PRINTS" id="PR00175">
    <property type="entry name" value="NAALASMPORT"/>
</dbReference>
<feature type="transmembrane region" description="Helical" evidence="9">
    <location>
        <begin position="95"/>
        <end position="112"/>
    </location>
</feature>
<evidence type="ECO:0000256" key="3">
    <source>
        <dbReference type="ARBA" id="ARBA00022448"/>
    </source>
</evidence>
<evidence type="ECO:0000256" key="4">
    <source>
        <dbReference type="ARBA" id="ARBA00022475"/>
    </source>
</evidence>
<dbReference type="Pfam" id="PF01235">
    <property type="entry name" value="Na_Ala_symp"/>
    <property type="match status" value="1"/>
</dbReference>
<name>A0A1H9Q202_9FIRM</name>
<comment type="similarity">
    <text evidence="2 9">Belongs to the alanine or glycine:cation symporter (AGCS) (TC 2.A.25) family.</text>
</comment>
<dbReference type="PANTHER" id="PTHR30330:SF3">
    <property type="entry name" value="TRANSCRIPTIONAL REGULATOR, LRP FAMILY"/>
    <property type="match status" value="1"/>
</dbReference>
<keyword evidence="11" id="KW-1185">Reference proteome</keyword>
<feature type="transmembrane region" description="Helical" evidence="9">
    <location>
        <begin position="147"/>
        <end position="170"/>
    </location>
</feature>
<evidence type="ECO:0000256" key="8">
    <source>
        <dbReference type="ARBA" id="ARBA00023136"/>
    </source>
</evidence>
<dbReference type="Proteomes" id="UP000182471">
    <property type="component" value="Unassembled WGS sequence"/>
</dbReference>
<keyword evidence="8 9" id="KW-0472">Membrane</keyword>
<evidence type="ECO:0000256" key="9">
    <source>
        <dbReference type="RuleBase" id="RU363064"/>
    </source>
</evidence>
<protein>
    <submittedName>
        <fullName evidence="10">Alanine or glycine:cation symporter, AGCS family</fullName>
    </submittedName>
</protein>
<feature type="transmembrane region" description="Helical" evidence="9">
    <location>
        <begin position="20"/>
        <end position="41"/>
    </location>
</feature>
<feature type="transmembrane region" description="Helical" evidence="9">
    <location>
        <begin position="414"/>
        <end position="435"/>
    </location>
</feature>
<evidence type="ECO:0000313" key="10">
    <source>
        <dbReference type="EMBL" id="SER54115.1"/>
    </source>
</evidence>
<dbReference type="NCBIfam" id="TIGR00835">
    <property type="entry name" value="agcS"/>
    <property type="match status" value="1"/>
</dbReference>
<feature type="transmembrane region" description="Helical" evidence="9">
    <location>
        <begin position="369"/>
        <end position="393"/>
    </location>
</feature>
<keyword evidence="7 9" id="KW-1133">Transmembrane helix</keyword>
<dbReference type="AlphaFoldDB" id="A0A1H9Q202"/>
<evidence type="ECO:0000256" key="7">
    <source>
        <dbReference type="ARBA" id="ARBA00022989"/>
    </source>
</evidence>